<comment type="caution">
    <text evidence="6">The sequence shown here is derived from an EMBL/GenBank/DDBJ whole genome shotgun (WGS) entry which is preliminary data.</text>
</comment>
<dbReference type="AlphaFoldDB" id="A0A544V1B9"/>
<dbReference type="RefSeq" id="WP_142507259.1">
    <property type="nucleotide sequence ID" value="NZ_SADV01000001.1"/>
</dbReference>
<dbReference type="EMBL" id="SADV01000001">
    <property type="protein sequence ID" value="TQR39860.1"/>
    <property type="molecule type" value="Genomic_DNA"/>
</dbReference>
<evidence type="ECO:0000256" key="4">
    <source>
        <dbReference type="PIRSR" id="PIRSR006806-1"/>
    </source>
</evidence>
<keyword evidence="2 4" id="KW-0547">Nucleotide-binding</keyword>
<dbReference type="InterPro" id="IPR024185">
    <property type="entry name" value="FTHF_cligase-like_sf"/>
</dbReference>
<dbReference type="NCBIfam" id="TIGR02727">
    <property type="entry name" value="MTHFS_bact"/>
    <property type="match status" value="1"/>
</dbReference>
<keyword evidence="3 4" id="KW-0067">ATP-binding</keyword>
<dbReference type="GO" id="GO:0046872">
    <property type="term" value="F:metal ion binding"/>
    <property type="evidence" value="ECO:0007669"/>
    <property type="project" value="UniProtKB-KW"/>
</dbReference>
<evidence type="ECO:0000313" key="7">
    <source>
        <dbReference type="Proteomes" id="UP000317944"/>
    </source>
</evidence>
<comment type="cofactor">
    <cofactor evidence="5">
        <name>Mg(2+)</name>
        <dbReference type="ChEBI" id="CHEBI:18420"/>
    </cofactor>
</comment>
<dbReference type="PANTHER" id="PTHR23407:SF1">
    <property type="entry name" value="5-FORMYLTETRAHYDROFOLATE CYCLO-LIGASE"/>
    <property type="match status" value="1"/>
</dbReference>
<keyword evidence="5" id="KW-0479">Metal-binding</keyword>
<dbReference type="Proteomes" id="UP000317944">
    <property type="component" value="Unassembled WGS sequence"/>
</dbReference>
<feature type="binding site" evidence="4">
    <location>
        <position position="49"/>
    </location>
    <ligand>
        <name>substrate</name>
    </ligand>
</feature>
<gene>
    <name evidence="6" type="ORF">C7Y47_02215</name>
</gene>
<proteinExistence type="inferred from homology"/>
<evidence type="ECO:0000256" key="1">
    <source>
        <dbReference type="ARBA" id="ARBA00010638"/>
    </source>
</evidence>
<keyword evidence="5" id="KW-0460">Magnesium</keyword>
<comment type="similarity">
    <text evidence="1 5">Belongs to the 5-formyltetrahydrofolate cyclo-ligase family.</text>
</comment>
<dbReference type="SUPFAM" id="SSF100950">
    <property type="entry name" value="NagB/RpiA/CoA transferase-like"/>
    <property type="match status" value="1"/>
</dbReference>
<evidence type="ECO:0000256" key="3">
    <source>
        <dbReference type="ARBA" id="ARBA00022840"/>
    </source>
</evidence>
<evidence type="ECO:0000256" key="2">
    <source>
        <dbReference type="ARBA" id="ARBA00022741"/>
    </source>
</evidence>
<feature type="binding site" evidence="4">
    <location>
        <position position="54"/>
    </location>
    <ligand>
        <name>substrate</name>
    </ligand>
</feature>
<evidence type="ECO:0000313" key="6">
    <source>
        <dbReference type="EMBL" id="TQR39860.1"/>
    </source>
</evidence>
<feature type="binding site" evidence="4">
    <location>
        <begin position="133"/>
        <end position="141"/>
    </location>
    <ligand>
        <name>ATP</name>
        <dbReference type="ChEBI" id="CHEBI:30616"/>
    </ligand>
</feature>
<dbReference type="PIRSF" id="PIRSF006806">
    <property type="entry name" value="FTHF_cligase"/>
    <property type="match status" value="1"/>
</dbReference>
<dbReference type="OrthoDB" id="9801938at2"/>
<evidence type="ECO:0000256" key="5">
    <source>
        <dbReference type="RuleBase" id="RU361279"/>
    </source>
</evidence>
<dbReference type="Pfam" id="PF01812">
    <property type="entry name" value="5-FTHF_cyc-lig"/>
    <property type="match status" value="1"/>
</dbReference>
<dbReference type="InterPro" id="IPR002698">
    <property type="entry name" value="FTHF_cligase"/>
</dbReference>
<name>A0A544V1B9_LYSSH</name>
<dbReference type="GO" id="GO:0009396">
    <property type="term" value="P:folic acid-containing compound biosynthetic process"/>
    <property type="evidence" value="ECO:0007669"/>
    <property type="project" value="TreeGrafter"/>
</dbReference>
<accession>A0A544V1B9</accession>
<dbReference type="EC" id="6.3.3.2" evidence="5"/>
<dbReference type="GO" id="GO:0035999">
    <property type="term" value="P:tetrahydrofolate interconversion"/>
    <property type="evidence" value="ECO:0007669"/>
    <property type="project" value="TreeGrafter"/>
</dbReference>
<dbReference type="Gene3D" id="3.40.50.10420">
    <property type="entry name" value="NagB/RpiA/CoA transferase-like"/>
    <property type="match status" value="1"/>
</dbReference>
<dbReference type="PANTHER" id="PTHR23407">
    <property type="entry name" value="ATPASE INHIBITOR/5-FORMYLTETRAHYDROFOLATE CYCLO-LIGASE"/>
    <property type="match status" value="1"/>
</dbReference>
<feature type="binding site" evidence="4">
    <location>
        <begin position="3"/>
        <end position="7"/>
    </location>
    <ligand>
        <name>ATP</name>
        <dbReference type="ChEBI" id="CHEBI:30616"/>
    </ligand>
</feature>
<dbReference type="GO" id="GO:0005524">
    <property type="term" value="F:ATP binding"/>
    <property type="evidence" value="ECO:0007669"/>
    <property type="project" value="UniProtKB-KW"/>
</dbReference>
<keyword evidence="6" id="KW-0436">Ligase</keyword>
<organism evidence="6 7">
    <name type="scientific">Lysinibacillus sphaericus</name>
    <name type="common">Bacillus sphaericus</name>
    <dbReference type="NCBI Taxonomy" id="1421"/>
    <lineage>
        <taxon>Bacteria</taxon>
        <taxon>Bacillati</taxon>
        <taxon>Bacillota</taxon>
        <taxon>Bacilli</taxon>
        <taxon>Bacillales</taxon>
        <taxon>Bacillaceae</taxon>
        <taxon>Lysinibacillus</taxon>
    </lineage>
</organism>
<reference evidence="6 7" key="1">
    <citation type="submission" date="2018-03" db="EMBL/GenBank/DDBJ databases">
        <title>Aerobic endospore-forming bacteria genome sequencing and assembly.</title>
        <authorList>
            <person name="Cavalcante D.A."/>
            <person name="Driks A."/>
            <person name="Putonti C."/>
            <person name="De-Souza M.T."/>
        </authorList>
    </citation>
    <scope>NUCLEOTIDE SEQUENCE [LARGE SCALE GENOMIC DNA]</scope>
    <source>
        <strain evidence="6 7">SDF0037</strain>
    </source>
</reference>
<sequence>MDKTTLRNEVKEALAKISEVAYRDQSNAVVNKVLQEPYIIEATTIGITISNKPEVDTIQLIEELWQLGKKVAVPKCNSKTREMLFYAIDSFAQLETVYMHLREPIPEKCEFVDANEMDVILVPGVVFDKFGYRIGYGGGYYDRYVLNYTKGKLMSLLFNEQLYERVPTEAHDCPVDIIVTPTKRLDCVTQRGANKNG</sequence>
<dbReference type="InterPro" id="IPR037171">
    <property type="entry name" value="NagB/RpiA_transferase-like"/>
</dbReference>
<dbReference type="GO" id="GO:0030272">
    <property type="term" value="F:5-formyltetrahydrofolate cyclo-ligase activity"/>
    <property type="evidence" value="ECO:0007669"/>
    <property type="project" value="UniProtKB-EC"/>
</dbReference>
<protein>
    <recommendedName>
        <fullName evidence="5">5-formyltetrahydrofolate cyclo-ligase</fullName>
        <ecNumber evidence="5">6.3.3.2</ecNumber>
    </recommendedName>
</protein>
<comment type="catalytic activity">
    <reaction evidence="5">
        <text>(6S)-5-formyl-5,6,7,8-tetrahydrofolate + ATP = (6R)-5,10-methenyltetrahydrofolate + ADP + phosphate</text>
        <dbReference type="Rhea" id="RHEA:10488"/>
        <dbReference type="ChEBI" id="CHEBI:30616"/>
        <dbReference type="ChEBI" id="CHEBI:43474"/>
        <dbReference type="ChEBI" id="CHEBI:57455"/>
        <dbReference type="ChEBI" id="CHEBI:57457"/>
        <dbReference type="ChEBI" id="CHEBI:456216"/>
        <dbReference type="EC" id="6.3.3.2"/>
    </reaction>
</comment>